<dbReference type="RefSeq" id="WP_002921458.1">
    <property type="nucleotide sequence ID" value="NZ_AP028384.1"/>
</dbReference>
<sequence length="252" mass="30093">MQDNYFLEFINQRDFENHILNTVKGYQEVLKKIDLRKFNENIIDPIKLTFDKTVFDYSFEKLIELELHRQRDKTNTNIIGYFHQNIFKYIQKCEAPKEGWDIIFKDGMITYFIEMKNKHNTMNSSSASKTFIRMQNQLLKDKECICALVEIIAKKSDNKPWVVSVDKKKQAECERLRRISIDKFYELVTKDKFAFQKLCLQIPITLNKVLKEYPNCKAEKDSVFEELEELDNDIQLALYKLAFKTYNGFDKI</sequence>
<reference evidence="2" key="1">
    <citation type="submission" date="2018-06" db="EMBL/GenBank/DDBJ databases">
        <authorList>
            <consortium name="PulseNet: The National Subtyping Network for Foodborne Disease Surveillance"/>
            <person name="Tarr C.L."/>
            <person name="Trees E."/>
            <person name="Katz L.S."/>
            <person name="Carleton-Romer H.A."/>
            <person name="Stroika S."/>
            <person name="Kucerova Z."/>
            <person name="Roache K.F."/>
            <person name="Sabol A.L."/>
            <person name="Besser J."/>
            <person name="Gerner-Smidt P."/>
        </authorList>
    </citation>
    <scope>NUCLEOTIDE SEQUENCE</scope>
    <source>
        <strain evidence="1">2011D-9103</strain>
        <strain evidence="2">PNUSAC004944</strain>
    </source>
</reference>
<keyword evidence="2" id="KW-0255">Endonuclease</keyword>
<dbReference type="EMBL" id="AACAIM010000001">
    <property type="protein sequence ID" value="EAJ7425032.1"/>
    <property type="molecule type" value="Genomic_DNA"/>
</dbReference>
<dbReference type="GO" id="GO:0003677">
    <property type="term" value="F:DNA binding"/>
    <property type="evidence" value="ECO:0007669"/>
    <property type="project" value="InterPro"/>
</dbReference>
<keyword evidence="2" id="KW-0540">Nuclease</keyword>
<comment type="caution">
    <text evidence="2">The sequence shown here is derived from an EMBL/GenBank/DDBJ whole genome shotgun (WGS) entry which is preliminary data.</text>
</comment>
<accession>A0A5T1RP79</accession>
<evidence type="ECO:0000313" key="2">
    <source>
        <dbReference type="EMBL" id="EAL4907950.1"/>
    </source>
</evidence>
<dbReference type="GO" id="GO:0009307">
    <property type="term" value="P:DNA restriction-modification system"/>
    <property type="evidence" value="ECO:0007669"/>
    <property type="project" value="InterPro"/>
</dbReference>
<keyword evidence="2" id="KW-0378">Hydrolase</keyword>
<dbReference type="InterPro" id="IPR019057">
    <property type="entry name" value="Restrct_endonuc_II_Eco47II"/>
</dbReference>
<dbReference type="AlphaFoldDB" id="A0A5T1RP79"/>
<gene>
    <name evidence="1" type="ORF">A0W94_01180</name>
    <name evidence="2" type="ORF">DPN99_02835</name>
</gene>
<evidence type="ECO:0000313" key="1">
    <source>
        <dbReference type="EMBL" id="EAJ7425032.1"/>
    </source>
</evidence>
<name>A0A5T1RP79_CAMJU</name>
<dbReference type="GO" id="GO:0009036">
    <property type="term" value="F:type II site-specific deoxyribonuclease activity"/>
    <property type="evidence" value="ECO:0007669"/>
    <property type="project" value="InterPro"/>
</dbReference>
<dbReference type="EMBL" id="AACORT010000004">
    <property type="protein sequence ID" value="EAL4907950.1"/>
    <property type="molecule type" value="Genomic_DNA"/>
</dbReference>
<dbReference type="Pfam" id="PF09553">
    <property type="entry name" value="RE_Eco47II"/>
    <property type="match status" value="1"/>
</dbReference>
<organism evidence="2">
    <name type="scientific">Campylobacter jejuni</name>
    <dbReference type="NCBI Taxonomy" id="197"/>
    <lineage>
        <taxon>Bacteria</taxon>
        <taxon>Pseudomonadati</taxon>
        <taxon>Campylobacterota</taxon>
        <taxon>Epsilonproteobacteria</taxon>
        <taxon>Campylobacterales</taxon>
        <taxon>Campylobacteraceae</taxon>
        <taxon>Campylobacter</taxon>
    </lineage>
</organism>
<proteinExistence type="predicted"/>
<protein>
    <submittedName>
        <fullName evidence="2">Eco47II family restriction endonuclease</fullName>
    </submittedName>
</protein>